<dbReference type="EMBL" id="JAQQBS010000003">
    <property type="protein sequence ID" value="KAK0170542.1"/>
    <property type="molecule type" value="Genomic_DNA"/>
</dbReference>
<organism evidence="1 2">
    <name type="scientific">Microctonus aethiopoides</name>
    <dbReference type="NCBI Taxonomy" id="144406"/>
    <lineage>
        <taxon>Eukaryota</taxon>
        <taxon>Metazoa</taxon>
        <taxon>Ecdysozoa</taxon>
        <taxon>Arthropoda</taxon>
        <taxon>Hexapoda</taxon>
        <taxon>Insecta</taxon>
        <taxon>Pterygota</taxon>
        <taxon>Neoptera</taxon>
        <taxon>Endopterygota</taxon>
        <taxon>Hymenoptera</taxon>
        <taxon>Apocrita</taxon>
        <taxon>Ichneumonoidea</taxon>
        <taxon>Braconidae</taxon>
        <taxon>Euphorinae</taxon>
        <taxon>Microctonus</taxon>
    </lineage>
</organism>
<reference evidence="1" key="1">
    <citation type="journal article" date="2023" name="bioRxiv">
        <title>Scaffold-level genome assemblies of two parasitoid biocontrol wasps reveal the parthenogenesis mechanism and an associated novel virus.</title>
        <authorList>
            <person name="Inwood S."/>
            <person name="Skelly J."/>
            <person name="Guhlin J."/>
            <person name="Harrop T."/>
            <person name="Goldson S."/>
            <person name="Dearden P."/>
        </authorList>
    </citation>
    <scope>NUCLEOTIDE SEQUENCE</scope>
    <source>
        <strain evidence="1">Irish</strain>
        <tissue evidence="1">Whole body</tissue>
    </source>
</reference>
<sequence>MVCPNLRSSHEGDTLVFAVEQKTLWFQLPRRRQTDLYRSVDNAVRNTMDQHIPSIQSRLRSSNGPVEQARGRRGLLQTSWEAQLPVDHADPTDRTIIVVSLDKIIWWRRRLNFDWPCVQSTCDWGQKLTRDILSSEIKEYMVTFVMSKINGCDIDRR</sequence>
<protein>
    <submittedName>
        <fullName evidence="1">Uncharacterized protein</fullName>
    </submittedName>
</protein>
<dbReference type="Proteomes" id="UP001168990">
    <property type="component" value="Unassembled WGS sequence"/>
</dbReference>
<name>A0AA39FJ45_9HYME</name>
<comment type="caution">
    <text evidence="1">The sequence shown here is derived from an EMBL/GenBank/DDBJ whole genome shotgun (WGS) entry which is preliminary data.</text>
</comment>
<gene>
    <name evidence="1" type="ORF">PV328_008380</name>
</gene>
<evidence type="ECO:0000313" key="2">
    <source>
        <dbReference type="Proteomes" id="UP001168990"/>
    </source>
</evidence>
<dbReference type="AlphaFoldDB" id="A0AA39FJ45"/>
<evidence type="ECO:0000313" key="1">
    <source>
        <dbReference type="EMBL" id="KAK0170542.1"/>
    </source>
</evidence>
<accession>A0AA39FJ45</accession>
<proteinExistence type="predicted"/>
<keyword evidence="2" id="KW-1185">Reference proteome</keyword>
<reference evidence="1" key="2">
    <citation type="submission" date="2023-03" db="EMBL/GenBank/DDBJ databases">
        <authorList>
            <person name="Inwood S.N."/>
            <person name="Skelly J.G."/>
            <person name="Guhlin J."/>
            <person name="Harrop T.W.R."/>
            <person name="Goldson S.G."/>
            <person name="Dearden P.K."/>
        </authorList>
    </citation>
    <scope>NUCLEOTIDE SEQUENCE</scope>
    <source>
        <strain evidence="1">Irish</strain>
        <tissue evidence="1">Whole body</tissue>
    </source>
</reference>